<keyword evidence="5" id="KW-1185">Reference proteome</keyword>
<comment type="similarity">
    <text evidence="1">Belongs to the short-chain dehydrogenases/reductases (SDR) family.</text>
</comment>
<sequence length="276" mass="29250">MSATITSSTEPLTPLVCIVTGSSHGLGAAIAAELSSRGASVVLNYPTASLSSTTATVISKLRHPDRAIAVEADLASEDGPKTLANKSMERFGRVDVLINNAARISVKGFEECGLAGEELDFCWGLNVRAPWRLTREVLGLMPERGGEEKREGGGWGRIVNICSAVARTPSPGMAAYVATKGAIDSLTKAWAVELPRKYNITVNSISPGITETPGMRASMPPEAMAVIEKTAREMTPVAARVGTPEEVAYAVGFLCEERSGWMNGQMLMLSGGMYMI</sequence>
<dbReference type="InterPro" id="IPR036291">
    <property type="entry name" value="NAD(P)-bd_dom_sf"/>
</dbReference>
<dbReference type="InterPro" id="IPR002347">
    <property type="entry name" value="SDR_fam"/>
</dbReference>
<dbReference type="PANTHER" id="PTHR48107:SF7">
    <property type="entry name" value="RE15974P"/>
    <property type="match status" value="1"/>
</dbReference>
<dbReference type="CDD" id="cd05233">
    <property type="entry name" value="SDR_c"/>
    <property type="match status" value="1"/>
</dbReference>
<proteinExistence type="inferred from homology"/>
<reference evidence="4" key="1">
    <citation type="journal article" date="2020" name="Stud. Mycol.">
        <title>101 Dothideomycetes genomes: a test case for predicting lifestyles and emergence of pathogens.</title>
        <authorList>
            <person name="Haridas S."/>
            <person name="Albert R."/>
            <person name="Binder M."/>
            <person name="Bloem J."/>
            <person name="Labutti K."/>
            <person name="Salamov A."/>
            <person name="Andreopoulos B."/>
            <person name="Baker S."/>
            <person name="Barry K."/>
            <person name="Bills G."/>
            <person name="Bluhm B."/>
            <person name="Cannon C."/>
            <person name="Castanera R."/>
            <person name="Culley D."/>
            <person name="Daum C."/>
            <person name="Ezra D."/>
            <person name="Gonzalez J."/>
            <person name="Henrissat B."/>
            <person name="Kuo A."/>
            <person name="Liang C."/>
            <person name="Lipzen A."/>
            <person name="Lutzoni F."/>
            <person name="Magnuson J."/>
            <person name="Mondo S."/>
            <person name="Nolan M."/>
            <person name="Ohm R."/>
            <person name="Pangilinan J."/>
            <person name="Park H.-J."/>
            <person name="Ramirez L."/>
            <person name="Alfaro M."/>
            <person name="Sun H."/>
            <person name="Tritt A."/>
            <person name="Yoshinaga Y."/>
            <person name="Zwiers L.-H."/>
            <person name="Turgeon B."/>
            <person name="Goodwin S."/>
            <person name="Spatafora J."/>
            <person name="Crous P."/>
            <person name="Grigoriev I."/>
        </authorList>
    </citation>
    <scope>NUCLEOTIDE SEQUENCE</scope>
    <source>
        <strain evidence="4">ATCC 16933</strain>
    </source>
</reference>
<evidence type="ECO:0000256" key="2">
    <source>
        <dbReference type="ARBA" id="ARBA00022857"/>
    </source>
</evidence>
<dbReference type="EMBL" id="MU001687">
    <property type="protein sequence ID" value="KAF2455357.1"/>
    <property type="molecule type" value="Genomic_DNA"/>
</dbReference>
<organism evidence="4 5">
    <name type="scientific">Lineolata rhizophorae</name>
    <dbReference type="NCBI Taxonomy" id="578093"/>
    <lineage>
        <taxon>Eukaryota</taxon>
        <taxon>Fungi</taxon>
        <taxon>Dikarya</taxon>
        <taxon>Ascomycota</taxon>
        <taxon>Pezizomycotina</taxon>
        <taxon>Dothideomycetes</taxon>
        <taxon>Dothideomycetes incertae sedis</taxon>
        <taxon>Lineolatales</taxon>
        <taxon>Lineolataceae</taxon>
        <taxon>Lineolata</taxon>
    </lineage>
</organism>
<evidence type="ECO:0000313" key="5">
    <source>
        <dbReference type="Proteomes" id="UP000799766"/>
    </source>
</evidence>
<evidence type="ECO:0000313" key="4">
    <source>
        <dbReference type="EMBL" id="KAF2455357.1"/>
    </source>
</evidence>
<evidence type="ECO:0008006" key="6">
    <source>
        <dbReference type="Google" id="ProtNLM"/>
    </source>
</evidence>
<evidence type="ECO:0000256" key="1">
    <source>
        <dbReference type="ARBA" id="ARBA00006484"/>
    </source>
</evidence>
<dbReference type="Gene3D" id="3.40.50.720">
    <property type="entry name" value="NAD(P)-binding Rossmann-like Domain"/>
    <property type="match status" value="1"/>
</dbReference>
<dbReference type="OrthoDB" id="47007at2759"/>
<name>A0A6A6NV42_9PEZI</name>
<dbReference type="SUPFAM" id="SSF51735">
    <property type="entry name" value="NAD(P)-binding Rossmann-fold domains"/>
    <property type="match status" value="1"/>
</dbReference>
<dbReference type="PROSITE" id="PS00061">
    <property type="entry name" value="ADH_SHORT"/>
    <property type="match status" value="1"/>
</dbReference>
<gene>
    <name evidence="4" type="ORF">BDY21DRAFT_289749</name>
</gene>
<dbReference type="Pfam" id="PF13561">
    <property type="entry name" value="adh_short_C2"/>
    <property type="match status" value="1"/>
</dbReference>
<dbReference type="Proteomes" id="UP000799766">
    <property type="component" value="Unassembled WGS sequence"/>
</dbReference>
<accession>A0A6A6NV42</accession>
<protein>
    <recommendedName>
        <fullName evidence="6">NAD(P)-binding protein</fullName>
    </recommendedName>
</protein>
<dbReference type="FunFam" id="3.40.50.720:FF:000084">
    <property type="entry name" value="Short-chain dehydrogenase reductase"/>
    <property type="match status" value="1"/>
</dbReference>
<dbReference type="InterPro" id="IPR020904">
    <property type="entry name" value="Sc_DH/Rdtase_CS"/>
</dbReference>
<keyword evidence="3" id="KW-0560">Oxidoreductase</keyword>
<dbReference type="GO" id="GO:0016614">
    <property type="term" value="F:oxidoreductase activity, acting on CH-OH group of donors"/>
    <property type="evidence" value="ECO:0007669"/>
    <property type="project" value="UniProtKB-ARBA"/>
</dbReference>
<dbReference type="PANTHER" id="PTHR48107">
    <property type="entry name" value="NADPH-DEPENDENT ALDEHYDE REDUCTASE-LIKE PROTEIN, CHLOROPLASTIC-RELATED"/>
    <property type="match status" value="1"/>
</dbReference>
<evidence type="ECO:0000256" key="3">
    <source>
        <dbReference type="ARBA" id="ARBA00023002"/>
    </source>
</evidence>
<dbReference type="PRINTS" id="PR00080">
    <property type="entry name" value="SDRFAMILY"/>
</dbReference>
<dbReference type="PRINTS" id="PR00081">
    <property type="entry name" value="GDHRDH"/>
</dbReference>
<dbReference type="AlphaFoldDB" id="A0A6A6NV42"/>
<keyword evidence="2" id="KW-0521">NADP</keyword>